<feature type="compositionally biased region" description="Basic and acidic residues" evidence="1">
    <location>
        <begin position="208"/>
        <end position="227"/>
    </location>
</feature>
<dbReference type="AlphaFoldDB" id="A0AA88CKA4"/>
<organism evidence="2 3">
    <name type="scientific">Ficus carica</name>
    <name type="common">Common fig</name>
    <dbReference type="NCBI Taxonomy" id="3494"/>
    <lineage>
        <taxon>Eukaryota</taxon>
        <taxon>Viridiplantae</taxon>
        <taxon>Streptophyta</taxon>
        <taxon>Embryophyta</taxon>
        <taxon>Tracheophyta</taxon>
        <taxon>Spermatophyta</taxon>
        <taxon>Magnoliopsida</taxon>
        <taxon>eudicotyledons</taxon>
        <taxon>Gunneridae</taxon>
        <taxon>Pentapetalae</taxon>
        <taxon>rosids</taxon>
        <taxon>fabids</taxon>
        <taxon>Rosales</taxon>
        <taxon>Moraceae</taxon>
        <taxon>Ficeae</taxon>
        <taxon>Ficus</taxon>
    </lineage>
</organism>
<accession>A0AA88CKA4</accession>
<proteinExistence type="predicted"/>
<protein>
    <submittedName>
        <fullName evidence="2">Uncharacterized protein</fullName>
    </submittedName>
</protein>
<evidence type="ECO:0000313" key="2">
    <source>
        <dbReference type="EMBL" id="GMN19482.1"/>
    </source>
</evidence>
<dbReference type="Proteomes" id="UP001187192">
    <property type="component" value="Unassembled WGS sequence"/>
</dbReference>
<gene>
    <name evidence="2" type="ORF">TIFTF001_046957</name>
</gene>
<feature type="region of interest" description="Disordered" evidence="1">
    <location>
        <begin position="287"/>
        <end position="317"/>
    </location>
</feature>
<feature type="non-terminal residue" evidence="2">
    <location>
        <position position="1"/>
    </location>
</feature>
<name>A0AA88CKA4_FICCA</name>
<sequence>MEEQISFFGVKGLFYYKISYGLGYDAAPSNDSSLGIYELVDIYKNDPFSYTSISVLRSEATPFTPTRKVSSLKAKPGQEEGKDTWIENLALERSPWLARIRLRRLRRRQSPRSLCQAKPEASLKQCSKTFYPSIEVKPLHLPVVCRTRFRRQVSVCHFKKELCPLVTLADNPLSIPRALSGRRGIKSCSLQSNPCSRSQSLGLISRQTESRKRARGADPQRGRPEKIPVADISLSPSVCDPMKKILTRLSKRKSLSIMTVVAVSKCQIPLTREIYKNLSCCWVNPASSSRNGRGAPAFTSRSITVPSGAAPAPVSAP</sequence>
<feature type="compositionally biased region" description="Polar residues" evidence="1">
    <location>
        <begin position="190"/>
        <end position="207"/>
    </location>
</feature>
<evidence type="ECO:0000256" key="1">
    <source>
        <dbReference type="SAM" id="MobiDB-lite"/>
    </source>
</evidence>
<dbReference type="EMBL" id="BTGU01005055">
    <property type="protein sequence ID" value="GMN19482.1"/>
    <property type="molecule type" value="Genomic_DNA"/>
</dbReference>
<keyword evidence="3" id="KW-1185">Reference proteome</keyword>
<feature type="region of interest" description="Disordered" evidence="1">
    <location>
        <begin position="190"/>
        <end position="227"/>
    </location>
</feature>
<reference evidence="2" key="1">
    <citation type="submission" date="2023-07" db="EMBL/GenBank/DDBJ databases">
        <title>draft genome sequence of fig (Ficus carica).</title>
        <authorList>
            <person name="Takahashi T."/>
            <person name="Nishimura K."/>
        </authorList>
    </citation>
    <scope>NUCLEOTIDE SEQUENCE</scope>
</reference>
<comment type="caution">
    <text evidence="2">The sequence shown here is derived from an EMBL/GenBank/DDBJ whole genome shotgun (WGS) entry which is preliminary data.</text>
</comment>
<feature type="compositionally biased region" description="Low complexity" evidence="1">
    <location>
        <begin position="305"/>
        <end position="317"/>
    </location>
</feature>
<evidence type="ECO:0000313" key="3">
    <source>
        <dbReference type="Proteomes" id="UP001187192"/>
    </source>
</evidence>